<proteinExistence type="predicted"/>
<organism evidence="4 5">
    <name type="scientific">Effrenium voratum</name>
    <dbReference type="NCBI Taxonomy" id="2562239"/>
    <lineage>
        <taxon>Eukaryota</taxon>
        <taxon>Sar</taxon>
        <taxon>Alveolata</taxon>
        <taxon>Dinophyceae</taxon>
        <taxon>Suessiales</taxon>
        <taxon>Symbiodiniaceae</taxon>
        <taxon>Effrenium</taxon>
    </lineage>
</organism>
<evidence type="ECO:0000256" key="3">
    <source>
        <dbReference type="SAM" id="MobiDB-lite"/>
    </source>
</evidence>
<sequence>MFLSKRGRGPGSGPGKPGGPGSEWRIKARLLEDMASRHVELSGVSFSMCISASRWKNARHLLQEMPQALLQQNIITAGACLSCCERASQWRPVLAMLLALQEEEVQPSTIAYNTALSACKCCWQRAIDLARVGGVRLDTISYNSLMHAARWQRALSLQGCLREKGLQESTTSCNTILACTGNWESAVLTFAAAASSGLELDTISRNSVMNACKVSSWALAVYLAELPLADTFTCATAAAAMGRTTPTPSWRSALALCGKLSMRRVPESTVAFNALISVCDLCGQWPMALALLNLCRAKSLADTVTYSQAISACEEEAAWQAALQVLQHQEAEVKTDVITYNASISACGRGSQWQRALSLLKTLRKKLQPTVISWNAGISACEPSGQWQVALLLLDEHQQERVESDIVTYSTVISCCEKARQWQAACHVLQLLLGSSISPSSVPFSAAISACEKTLQWQLALVLLHQWRPSLVACNAAISACEKCQRWRQALALLADMETRPCSRTS</sequence>
<dbReference type="AlphaFoldDB" id="A0AA36NEJ9"/>
<gene>
    <name evidence="4" type="ORF">EVOR1521_LOCUS30710</name>
</gene>
<feature type="compositionally biased region" description="Gly residues" evidence="3">
    <location>
        <begin position="9"/>
        <end position="21"/>
    </location>
</feature>
<comment type="caution">
    <text evidence="4">The sequence shown here is derived from an EMBL/GenBank/DDBJ whole genome shotgun (WGS) entry which is preliminary data.</text>
</comment>
<dbReference type="EMBL" id="CAUJNA010003780">
    <property type="protein sequence ID" value="CAJ1409685.1"/>
    <property type="molecule type" value="Genomic_DNA"/>
</dbReference>
<accession>A0AA36NEJ9</accession>
<dbReference type="PANTHER" id="PTHR47447:SF17">
    <property type="entry name" value="OS12G0638900 PROTEIN"/>
    <property type="match status" value="1"/>
</dbReference>
<protein>
    <recommendedName>
        <fullName evidence="6">Pentatricopeptide repeat-containing protein, chloroplastic</fullName>
    </recommendedName>
</protein>
<keyword evidence="5" id="KW-1185">Reference proteome</keyword>
<feature type="repeat" description="PPR" evidence="2">
    <location>
        <begin position="405"/>
        <end position="439"/>
    </location>
</feature>
<reference evidence="4" key="1">
    <citation type="submission" date="2023-08" db="EMBL/GenBank/DDBJ databases">
        <authorList>
            <person name="Chen Y."/>
            <person name="Shah S."/>
            <person name="Dougan E. K."/>
            <person name="Thang M."/>
            <person name="Chan C."/>
        </authorList>
    </citation>
    <scope>NUCLEOTIDE SEQUENCE</scope>
</reference>
<dbReference type="InterPro" id="IPR011990">
    <property type="entry name" value="TPR-like_helical_dom_sf"/>
</dbReference>
<evidence type="ECO:0000313" key="5">
    <source>
        <dbReference type="Proteomes" id="UP001178507"/>
    </source>
</evidence>
<evidence type="ECO:0000256" key="1">
    <source>
        <dbReference type="ARBA" id="ARBA00022737"/>
    </source>
</evidence>
<keyword evidence="1" id="KW-0677">Repeat</keyword>
<dbReference type="Proteomes" id="UP001178507">
    <property type="component" value="Unassembled WGS sequence"/>
</dbReference>
<dbReference type="NCBIfam" id="TIGR00756">
    <property type="entry name" value="PPR"/>
    <property type="match status" value="1"/>
</dbReference>
<evidence type="ECO:0000256" key="2">
    <source>
        <dbReference type="PROSITE-ProRule" id="PRU00708"/>
    </source>
</evidence>
<evidence type="ECO:0000313" key="4">
    <source>
        <dbReference type="EMBL" id="CAJ1409685.1"/>
    </source>
</evidence>
<dbReference type="InterPro" id="IPR002885">
    <property type="entry name" value="PPR_rpt"/>
</dbReference>
<dbReference type="Gene3D" id="1.25.40.10">
    <property type="entry name" value="Tetratricopeptide repeat domain"/>
    <property type="match status" value="4"/>
</dbReference>
<dbReference type="PROSITE" id="PS51375">
    <property type="entry name" value="PPR"/>
    <property type="match status" value="2"/>
</dbReference>
<name>A0AA36NEJ9_9DINO</name>
<dbReference type="Pfam" id="PF01535">
    <property type="entry name" value="PPR"/>
    <property type="match status" value="1"/>
</dbReference>
<feature type="region of interest" description="Disordered" evidence="3">
    <location>
        <begin position="1"/>
        <end position="23"/>
    </location>
</feature>
<dbReference type="Pfam" id="PF13812">
    <property type="entry name" value="PPR_3"/>
    <property type="match status" value="2"/>
</dbReference>
<evidence type="ECO:0008006" key="6">
    <source>
        <dbReference type="Google" id="ProtNLM"/>
    </source>
</evidence>
<dbReference type="PANTHER" id="PTHR47447">
    <property type="entry name" value="OS03G0856100 PROTEIN"/>
    <property type="match status" value="1"/>
</dbReference>
<feature type="repeat" description="PPR" evidence="2">
    <location>
        <begin position="336"/>
        <end position="366"/>
    </location>
</feature>